<sequence length="93" mass="10225">MEVIPQGRETTVNAKLMQQSNKGGSGTEKPSLNHSCDALLLTKERVAQRSQKASTLRGRSLDSLLFMAPQYASWACGPCSCGPRQWLLCSRKQ</sequence>
<evidence type="ECO:0000313" key="2">
    <source>
        <dbReference type="EMBL" id="TNN04598.1"/>
    </source>
</evidence>
<dbReference type="AlphaFoldDB" id="A0A4Z2CK57"/>
<evidence type="ECO:0000256" key="1">
    <source>
        <dbReference type="SAM" id="MobiDB-lite"/>
    </source>
</evidence>
<proteinExistence type="predicted"/>
<organism evidence="2 3">
    <name type="scientific">Schistosoma japonicum</name>
    <name type="common">Blood fluke</name>
    <dbReference type="NCBI Taxonomy" id="6182"/>
    <lineage>
        <taxon>Eukaryota</taxon>
        <taxon>Metazoa</taxon>
        <taxon>Spiralia</taxon>
        <taxon>Lophotrochozoa</taxon>
        <taxon>Platyhelminthes</taxon>
        <taxon>Trematoda</taxon>
        <taxon>Digenea</taxon>
        <taxon>Strigeidida</taxon>
        <taxon>Schistosomatoidea</taxon>
        <taxon>Schistosomatidae</taxon>
        <taxon>Schistosoma</taxon>
    </lineage>
</organism>
<feature type="region of interest" description="Disordered" evidence="1">
    <location>
        <begin position="1"/>
        <end position="32"/>
    </location>
</feature>
<accession>A0A4Z2CK57</accession>
<gene>
    <name evidence="2" type="ORF">EWB00_001152</name>
</gene>
<comment type="caution">
    <text evidence="2">The sequence shown here is derived from an EMBL/GenBank/DDBJ whole genome shotgun (WGS) entry which is preliminary data.</text>
</comment>
<feature type="compositionally biased region" description="Polar residues" evidence="1">
    <location>
        <begin position="8"/>
        <end position="32"/>
    </location>
</feature>
<reference evidence="2 3" key="1">
    <citation type="submission" date="2019-03" db="EMBL/GenBank/DDBJ databases">
        <title>An improved genome assembly of the fluke Schistosoma japonicum.</title>
        <authorList>
            <person name="Hu W."/>
            <person name="Luo F."/>
            <person name="Yin M."/>
            <person name="Mo X."/>
            <person name="Sun C."/>
            <person name="Wu Q."/>
            <person name="Zhu B."/>
            <person name="Xiang M."/>
            <person name="Wang J."/>
            <person name="Wang Y."/>
            <person name="Zhang T."/>
            <person name="Xu B."/>
            <person name="Zheng H."/>
            <person name="Feng Z."/>
        </authorList>
    </citation>
    <scope>NUCLEOTIDE SEQUENCE [LARGE SCALE GENOMIC DNA]</scope>
    <source>
        <strain evidence="2">HuSjv2</strain>
        <tissue evidence="2">Worms</tissue>
    </source>
</reference>
<protein>
    <submittedName>
        <fullName evidence="2">Uncharacterized protein</fullName>
    </submittedName>
</protein>
<name>A0A4Z2CK57_SCHJA</name>
<dbReference type="Proteomes" id="UP000311919">
    <property type="component" value="Unassembled WGS sequence"/>
</dbReference>
<dbReference type="EMBL" id="SKCS01001340">
    <property type="protein sequence ID" value="TNN04598.1"/>
    <property type="molecule type" value="Genomic_DNA"/>
</dbReference>
<evidence type="ECO:0000313" key="3">
    <source>
        <dbReference type="Proteomes" id="UP000311919"/>
    </source>
</evidence>
<keyword evidence="3" id="KW-1185">Reference proteome</keyword>
<feature type="non-terminal residue" evidence="2">
    <location>
        <position position="93"/>
    </location>
</feature>